<dbReference type="Proteomes" id="UP001472677">
    <property type="component" value="Unassembled WGS sequence"/>
</dbReference>
<dbReference type="EMBL" id="JBBPBM010000004">
    <property type="protein sequence ID" value="KAK8589687.1"/>
    <property type="molecule type" value="Genomic_DNA"/>
</dbReference>
<accession>A0ABR2FZR7</accession>
<organism evidence="1 2">
    <name type="scientific">Hibiscus sabdariffa</name>
    <name type="common">roselle</name>
    <dbReference type="NCBI Taxonomy" id="183260"/>
    <lineage>
        <taxon>Eukaryota</taxon>
        <taxon>Viridiplantae</taxon>
        <taxon>Streptophyta</taxon>
        <taxon>Embryophyta</taxon>
        <taxon>Tracheophyta</taxon>
        <taxon>Spermatophyta</taxon>
        <taxon>Magnoliopsida</taxon>
        <taxon>eudicotyledons</taxon>
        <taxon>Gunneridae</taxon>
        <taxon>Pentapetalae</taxon>
        <taxon>rosids</taxon>
        <taxon>malvids</taxon>
        <taxon>Malvales</taxon>
        <taxon>Malvaceae</taxon>
        <taxon>Malvoideae</taxon>
        <taxon>Hibiscus</taxon>
    </lineage>
</organism>
<evidence type="ECO:0008006" key="3">
    <source>
        <dbReference type="Google" id="ProtNLM"/>
    </source>
</evidence>
<sequence length="71" mass="8247">MVVSWVLSPSCAHECFRLDCVFCSKFSKKFTGVIKHIAREDNVVADLLAKKGIDYLSPLYWFDEMEFLPRD</sequence>
<gene>
    <name evidence="1" type="ORF">V6N12_024078</name>
</gene>
<name>A0ABR2FZR7_9ROSI</name>
<keyword evidence="2" id="KW-1185">Reference proteome</keyword>
<reference evidence="1 2" key="1">
    <citation type="journal article" date="2024" name="G3 (Bethesda)">
        <title>Genome assembly of Hibiscus sabdariffa L. provides insights into metabolisms of medicinal natural products.</title>
        <authorList>
            <person name="Kim T."/>
        </authorList>
    </citation>
    <scope>NUCLEOTIDE SEQUENCE [LARGE SCALE GENOMIC DNA]</scope>
    <source>
        <strain evidence="1">TK-2024</strain>
        <tissue evidence="1">Old leaves</tissue>
    </source>
</reference>
<protein>
    <recommendedName>
        <fullName evidence="3">RNase H type-1 domain-containing protein</fullName>
    </recommendedName>
</protein>
<evidence type="ECO:0000313" key="2">
    <source>
        <dbReference type="Proteomes" id="UP001472677"/>
    </source>
</evidence>
<evidence type="ECO:0000313" key="1">
    <source>
        <dbReference type="EMBL" id="KAK8589687.1"/>
    </source>
</evidence>
<proteinExistence type="predicted"/>
<comment type="caution">
    <text evidence="1">The sequence shown here is derived from an EMBL/GenBank/DDBJ whole genome shotgun (WGS) entry which is preliminary data.</text>
</comment>